<dbReference type="Proteomes" id="UP000233524">
    <property type="component" value="Unassembled WGS sequence"/>
</dbReference>
<protein>
    <submittedName>
        <fullName evidence="1">Uncharacterized protein</fullName>
    </submittedName>
</protein>
<dbReference type="STRING" id="41688.A0A2N3MY84"/>
<keyword evidence="2" id="KW-1185">Reference proteome</keyword>
<name>A0A2N3MY84_9PEZI</name>
<evidence type="ECO:0000313" key="1">
    <source>
        <dbReference type="EMBL" id="PKS05138.1"/>
    </source>
</evidence>
<sequence length="266" mass="30258">MTMAGRRLLPSKILGVSLCTAFTMGSIYAYLIHQRIKDIDSKRIVVRETIPEHFKQSWSVKDVTNPRLHPSRADSRFITLEIPDQYRGVSDEALLARFVRGFFGGLVIAPERLVLQTVRMNLVHFTKIGHVGPEKKLWLAKELPDTQLLPLHTALFGVFQVVDRKLNDEIPEDNGRSSQSYVDFGFGSDQGGFSGVHRFSIVRPKDGGALDDGRRTIQIHQQSTYCNPISTKPLKPDAMYTFHMMYAQLLFREGVSEIVRWLEGER</sequence>
<dbReference type="EMBL" id="NLAX01001623">
    <property type="protein sequence ID" value="PKS05138.1"/>
    <property type="molecule type" value="Genomic_DNA"/>
</dbReference>
<gene>
    <name evidence="1" type="ORF">jhhlp_008505</name>
</gene>
<comment type="caution">
    <text evidence="1">The sequence shown here is derived from an EMBL/GenBank/DDBJ whole genome shotgun (WGS) entry which is preliminary data.</text>
</comment>
<dbReference type="VEuPathDB" id="FungiDB:jhhlp_008505"/>
<organism evidence="1 2">
    <name type="scientific">Lomentospora prolificans</name>
    <dbReference type="NCBI Taxonomy" id="41688"/>
    <lineage>
        <taxon>Eukaryota</taxon>
        <taxon>Fungi</taxon>
        <taxon>Dikarya</taxon>
        <taxon>Ascomycota</taxon>
        <taxon>Pezizomycotina</taxon>
        <taxon>Sordariomycetes</taxon>
        <taxon>Hypocreomycetidae</taxon>
        <taxon>Microascales</taxon>
        <taxon>Microascaceae</taxon>
        <taxon>Lomentospora</taxon>
    </lineage>
</organism>
<reference evidence="1 2" key="1">
    <citation type="journal article" date="2017" name="G3 (Bethesda)">
        <title>First Draft Genome Sequence of the Pathogenic Fungus Lomentospora prolificans (Formerly Scedosporium prolificans).</title>
        <authorList>
            <person name="Luo R."/>
            <person name="Zimin A."/>
            <person name="Workman R."/>
            <person name="Fan Y."/>
            <person name="Pertea G."/>
            <person name="Grossman N."/>
            <person name="Wear M.P."/>
            <person name="Jia B."/>
            <person name="Miller H."/>
            <person name="Casadevall A."/>
            <person name="Timp W."/>
            <person name="Zhang S.X."/>
            <person name="Salzberg S.L."/>
        </authorList>
    </citation>
    <scope>NUCLEOTIDE SEQUENCE [LARGE SCALE GENOMIC DNA]</scope>
    <source>
        <strain evidence="1 2">JHH-5317</strain>
    </source>
</reference>
<accession>A0A2N3MY84</accession>
<dbReference type="AlphaFoldDB" id="A0A2N3MY84"/>
<evidence type="ECO:0000313" key="2">
    <source>
        <dbReference type="Proteomes" id="UP000233524"/>
    </source>
</evidence>
<dbReference type="OrthoDB" id="3354680at2759"/>
<dbReference type="InParanoid" id="A0A2N3MY84"/>
<proteinExistence type="predicted"/>